<dbReference type="PROSITE" id="PS50088">
    <property type="entry name" value="ANK_REPEAT"/>
    <property type="match status" value="1"/>
</dbReference>
<dbReference type="SMART" id="SM00248">
    <property type="entry name" value="ANK"/>
    <property type="match status" value="1"/>
</dbReference>
<dbReference type="InterPro" id="IPR002110">
    <property type="entry name" value="Ankyrin_rpt"/>
</dbReference>
<dbReference type="PANTHER" id="PTHR24168:SF24">
    <property type="entry name" value="KN MOTIF AND ANKYRIN REPEAT DOMAIN-CONTAINING PROTEIN 4"/>
    <property type="match status" value="1"/>
</dbReference>
<feature type="compositionally biased region" description="Acidic residues" evidence="2">
    <location>
        <begin position="36"/>
        <end position="49"/>
    </location>
</feature>
<feature type="region of interest" description="Disordered" evidence="2">
    <location>
        <begin position="298"/>
        <end position="318"/>
    </location>
</feature>
<evidence type="ECO:0000313" key="3">
    <source>
        <dbReference type="Ensembl" id="ENSSSCP00015039591.1"/>
    </source>
</evidence>
<gene>
    <name evidence="3" type="primary">KANK4</name>
</gene>
<protein>
    <submittedName>
        <fullName evidence="3">KN motif and ankyrin repeat domains 4</fullName>
    </submittedName>
</protein>
<dbReference type="GO" id="GO:0030837">
    <property type="term" value="P:negative regulation of actin filament polymerization"/>
    <property type="evidence" value="ECO:0007669"/>
    <property type="project" value="InterPro"/>
</dbReference>
<evidence type="ECO:0000313" key="4">
    <source>
        <dbReference type="Proteomes" id="UP000694726"/>
    </source>
</evidence>
<accession>A0A8D0Q2M8</accession>
<dbReference type="Pfam" id="PF12796">
    <property type="entry name" value="Ank_2"/>
    <property type="match status" value="1"/>
</dbReference>
<dbReference type="Ensembl" id="ENSSSCT00015096330.1">
    <property type="protein sequence ID" value="ENSSSCP00015039591.1"/>
    <property type="gene ID" value="ENSSSCG00015071272.1"/>
</dbReference>
<name>A0A8D0Q2M8_PIG</name>
<evidence type="ECO:0000256" key="1">
    <source>
        <dbReference type="PROSITE-ProRule" id="PRU00023"/>
    </source>
</evidence>
<dbReference type="AlphaFoldDB" id="A0A8D0Q2M8"/>
<dbReference type="InterPro" id="IPR036770">
    <property type="entry name" value="Ankyrin_rpt-contain_sf"/>
</dbReference>
<organism evidence="3 4">
    <name type="scientific">Sus scrofa</name>
    <name type="common">Pig</name>
    <dbReference type="NCBI Taxonomy" id="9823"/>
    <lineage>
        <taxon>Eukaryota</taxon>
        <taxon>Metazoa</taxon>
        <taxon>Chordata</taxon>
        <taxon>Craniata</taxon>
        <taxon>Vertebrata</taxon>
        <taxon>Euteleostomi</taxon>
        <taxon>Mammalia</taxon>
        <taxon>Eutheria</taxon>
        <taxon>Laurasiatheria</taxon>
        <taxon>Artiodactyla</taxon>
        <taxon>Suina</taxon>
        <taxon>Suidae</taxon>
        <taxon>Sus</taxon>
    </lineage>
</organism>
<dbReference type="Proteomes" id="UP000694726">
    <property type="component" value="Unplaced"/>
</dbReference>
<reference evidence="3" key="1">
    <citation type="submission" date="2025-08" db="UniProtKB">
        <authorList>
            <consortium name="Ensembl"/>
        </authorList>
    </citation>
    <scope>IDENTIFICATION</scope>
</reference>
<sequence length="318" mass="34245">MKKKDYGFRAGGNGTKKNLQFVGVNGGYETTSSEETSGEDSSPEDLSDSEAEKTCDGPEHRRGKDAHLSGKAGQAVAEGTCHTGQESGPGDELSHPKAERYQPSEEFLNACRALSQHLPETGTTPDQLLRQSLNTISQEWFRVSSRKSSSPAVVATYLRGVQPHSPHLLRLLVNLADNNGNTALHYSVSHSNFSIVKLLLETGVCNVDHQNKAGYTAVMITPLASAETDEDMAVVWKLLREGNVNIQATQVGGVNILSSLMNASTSQFHPASGVRHSMQLHVVFILGHLGPPNGICPKTGHWVSSKPPETQTGWGRGQ</sequence>
<feature type="compositionally biased region" description="Basic and acidic residues" evidence="2">
    <location>
        <begin position="50"/>
        <end position="68"/>
    </location>
</feature>
<dbReference type="PROSITE" id="PS50297">
    <property type="entry name" value="ANK_REP_REGION"/>
    <property type="match status" value="1"/>
</dbReference>
<dbReference type="SUPFAM" id="SSF48403">
    <property type="entry name" value="Ankyrin repeat"/>
    <property type="match status" value="1"/>
</dbReference>
<feature type="compositionally biased region" description="Polar residues" evidence="2">
    <location>
        <begin position="307"/>
        <end position="318"/>
    </location>
</feature>
<keyword evidence="1" id="KW-0040">ANK repeat</keyword>
<dbReference type="PANTHER" id="PTHR24168">
    <property type="entry name" value="KN MOTIF AND ANKYRIN REPEAT DOMAIN-CONTAINING"/>
    <property type="match status" value="1"/>
</dbReference>
<dbReference type="Gene3D" id="1.25.40.20">
    <property type="entry name" value="Ankyrin repeat-containing domain"/>
    <property type="match status" value="1"/>
</dbReference>
<evidence type="ECO:0000256" key="2">
    <source>
        <dbReference type="SAM" id="MobiDB-lite"/>
    </source>
</evidence>
<proteinExistence type="predicted"/>
<dbReference type="InterPro" id="IPR047184">
    <property type="entry name" value="KANK1-4"/>
</dbReference>
<feature type="repeat" description="ANK" evidence="1">
    <location>
        <begin position="179"/>
        <end position="204"/>
    </location>
</feature>
<feature type="region of interest" description="Disordered" evidence="2">
    <location>
        <begin position="1"/>
        <end position="97"/>
    </location>
</feature>